<protein>
    <recommendedName>
        <fullName evidence="4">Group XIIA secretory phospholipase A2</fullName>
    </recommendedName>
</protein>
<feature type="transmembrane region" description="Helical" evidence="1">
    <location>
        <begin position="6"/>
        <end position="28"/>
    </location>
</feature>
<dbReference type="PANTHER" id="PTHR12824:SF7">
    <property type="entry name" value="GROUP XIIA SECRETORY PHOSPHOLIPASE A2"/>
    <property type="match status" value="1"/>
</dbReference>
<dbReference type="Proteomes" id="UP000694557">
    <property type="component" value="Unassembled WGS sequence"/>
</dbReference>
<dbReference type="Pfam" id="PF06951">
    <property type="entry name" value="PLA2G12"/>
    <property type="match status" value="1"/>
</dbReference>
<dbReference type="AlphaFoldDB" id="A0A8C7I1Y4"/>
<keyword evidence="3" id="KW-1185">Reference proteome</keyword>
<organism evidence="2 3">
    <name type="scientific">Oncorhynchus kisutch</name>
    <name type="common">Coho salmon</name>
    <name type="synonym">Salmo kisutch</name>
    <dbReference type="NCBI Taxonomy" id="8019"/>
    <lineage>
        <taxon>Eukaryota</taxon>
        <taxon>Metazoa</taxon>
        <taxon>Chordata</taxon>
        <taxon>Craniata</taxon>
        <taxon>Vertebrata</taxon>
        <taxon>Euteleostomi</taxon>
        <taxon>Actinopterygii</taxon>
        <taxon>Neopterygii</taxon>
        <taxon>Teleostei</taxon>
        <taxon>Protacanthopterygii</taxon>
        <taxon>Salmoniformes</taxon>
        <taxon>Salmonidae</taxon>
        <taxon>Salmoninae</taxon>
        <taxon>Oncorhynchus</taxon>
    </lineage>
</organism>
<keyword evidence="1" id="KW-0812">Transmembrane</keyword>
<dbReference type="GO" id="GO:0005509">
    <property type="term" value="F:calcium ion binding"/>
    <property type="evidence" value="ECO:0007669"/>
    <property type="project" value="InterPro"/>
</dbReference>
<keyword evidence="1" id="KW-1133">Transmembrane helix</keyword>
<reference evidence="2" key="2">
    <citation type="submission" date="2025-09" db="UniProtKB">
        <authorList>
            <consortium name="Ensembl"/>
        </authorList>
    </citation>
    <scope>IDENTIFICATION</scope>
</reference>
<dbReference type="GO" id="GO:0005576">
    <property type="term" value="C:extracellular region"/>
    <property type="evidence" value="ECO:0007669"/>
    <property type="project" value="InterPro"/>
</dbReference>
<dbReference type="GO" id="GO:0016042">
    <property type="term" value="P:lipid catabolic process"/>
    <property type="evidence" value="ECO:0007669"/>
    <property type="project" value="InterPro"/>
</dbReference>
<dbReference type="PANTHER" id="PTHR12824">
    <property type="entry name" value="GROUP XII SECRETORY PHOSPHOLIPASE A2 FAMILY MEMBER"/>
    <property type="match status" value="1"/>
</dbReference>
<name>A0A8C7I1Y4_ONCKI</name>
<accession>A0A8C7I1Y4</accession>
<dbReference type="GeneTree" id="ENSGT01010000228071"/>
<sequence>EAVAYIPCFFIVGLLCSCGFLSCVYSYSKELEPETPDRRRTLKAILNGIHNIGRHGMCHYECIDGKVPPSDLHVKRLFDIGIPSLTKFCNQHNYDCEDEFQECLERDFCRRLHNMLGLLSIQSECDNTATLLFNAVMYMRCKPYIDSQRDSCSSHLADI</sequence>
<reference evidence="2" key="1">
    <citation type="submission" date="2025-08" db="UniProtKB">
        <authorList>
            <consortium name="Ensembl"/>
        </authorList>
    </citation>
    <scope>IDENTIFICATION</scope>
</reference>
<evidence type="ECO:0000313" key="3">
    <source>
        <dbReference type="Proteomes" id="UP000694557"/>
    </source>
</evidence>
<evidence type="ECO:0008006" key="4">
    <source>
        <dbReference type="Google" id="ProtNLM"/>
    </source>
</evidence>
<dbReference type="GO" id="GO:0004623">
    <property type="term" value="F:phospholipase A2 activity"/>
    <property type="evidence" value="ECO:0007669"/>
    <property type="project" value="InterPro"/>
</dbReference>
<proteinExistence type="predicted"/>
<evidence type="ECO:0000313" key="2">
    <source>
        <dbReference type="Ensembl" id="ENSOKIP00005064582.1"/>
    </source>
</evidence>
<dbReference type="Ensembl" id="ENSOKIT00005068653.1">
    <property type="protein sequence ID" value="ENSOKIP00005064582.1"/>
    <property type="gene ID" value="ENSOKIG00005027696.1"/>
</dbReference>
<evidence type="ECO:0000256" key="1">
    <source>
        <dbReference type="SAM" id="Phobius"/>
    </source>
</evidence>
<dbReference type="InterPro" id="IPR010711">
    <property type="entry name" value="PLA2G12"/>
</dbReference>
<keyword evidence="1" id="KW-0472">Membrane</keyword>